<dbReference type="OrthoDB" id="301978at2759"/>
<feature type="compositionally biased region" description="Basic and acidic residues" evidence="1">
    <location>
        <begin position="1"/>
        <end position="14"/>
    </location>
</feature>
<keyword evidence="2" id="KW-0812">Transmembrane</keyword>
<dbReference type="GeneID" id="5028679"/>
<feature type="transmembrane region" description="Helical" evidence="2">
    <location>
        <begin position="680"/>
        <end position="699"/>
    </location>
</feature>
<dbReference type="EMBL" id="CT868208">
    <property type="protein sequence ID" value="CAK75497.1"/>
    <property type="molecule type" value="Genomic_DNA"/>
</dbReference>
<evidence type="ECO:0000313" key="4">
    <source>
        <dbReference type="Proteomes" id="UP000000600"/>
    </source>
</evidence>
<dbReference type="KEGG" id="ptm:GSPATT00011129001"/>
<dbReference type="HOGENOM" id="CLU_432440_0_0_1"/>
<protein>
    <recommendedName>
        <fullName evidence="5">Transmembrane protein</fullName>
    </recommendedName>
</protein>
<dbReference type="eggNOG" id="ENOG502SV2E">
    <property type="taxonomic scope" value="Eukaryota"/>
</dbReference>
<feature type="transmembrane region" description="Helical" evidence="2">
    <location>
        <begin position="102"/>
        <end position="123"/>
    </location>
</feature>
<keyword evidence="2" id="KW-0472">Membrane</keyword>
<dbReference type="AlphaFoldDB" id="A0CXI0"/>
<proteinExistence type="predicted"/>
<evidence type="ECO:0000313" key="3">
    <source>
        <dbReference type="EMBL" id="CAK75497.1"/>
    </source>
</evidence>
<gene>
    <name evidence="3" type="ORF">GSPATT00011129001</name>
</gene>
<evidence type="ECO:0008006" key="5">
    <source>
        <dbReference type="Google" id="ProtNLM"/>
    </source>
</evidence>
<sequence length="706" mass="81798">MADQEKNIDHRLEQPDQEQSLLQDVKENGQVFDIDGQHQTPKDVIVHQMRKTANNKQDEEDSKMMRRDTIRKKKRKEKEDKLISARRLKRLLRKKPIDKIKLAYQAYFFIVSITVLALSIVSYRDQTVSQEDYQQFIDNVKSDTIDDIRFTYTNKNCKTQFGSQYSSLFEYNWPGTRIGCDCSKGYNFSTLTALNIDGFFRESFMLGRICSQDLLSKNCNTVNVQQSKVFNSWNDGSFGRPFVLCARRQVGINLQSNKTNCQSQNQITCGNGDNIFCVPENMSCPITEIGFTTNADHQNLTQINNTKVGDIVSLGAGFYFYFIKNTSGLPLVQFRVTEGDKICRRNLDQNISPNRFDYPLMLSRRQLCENNDPNFQIIHSIDEEQFYLSNNVIYLSEKLPYFNIDPKFNWTLNAKTYIPWSPQCRGDFFDQVIQEGDTLHYVYTALRVQLGVTITYFLVIGLLFNVIGTMTACNFAWSCMATRPQSQYNYIFLTEIGFKILLQVAEIIVIIVSFAIIDGKRKIIKQINDDGCVSDPVSDYLFTNLESDLTKSAWSYNLANLVIFTITLILDLIIIKHSINKGQHHGAKQLHEKEEHQELDAVQHGDSGSGSQQENKSEFRLQIKARNSTLMIIYNNYNFQALICKQNNRKYQFFTYYYKCLLSITLKQVYHCTLKKQFQMMFFCILNILTITNKFILIYNQGLGVF</sequence>
<feature type="transmembrane region" description="Helical" evidence="2">
    <location>
        <begin position="498"/>
        <end position="517"/>
    </location>
</feature>
<evidence type="ECO:0000256" key="2">
    <source>
        <dbReference type="SAM" id="Phobius"/>
    </source>
</evidence>
<name>A0CXI0_PARTE</name>
<feature type="transmembrane region" description="Helical" evidence="2">
    <location>
        <begin position="454"/>
        <end position="477"/>
    </location>
</feature>
<dbReference type="RefSeq" id="XP_001442894.1">
    <property type="nucleotide sequence ID" value="XM_001442857.1"/>
</dbReference>
<reference evidence="3 4" key="1">
    <citation type="journal article" date="2006" name="Nature">
        <title>Global trends of whole-genome duplications revealed by the ciliate Paramecium tetraurelia.</title>
        <authorList>
            <consortium name="Genoscope"/>
            <person name="Aury J.-M."/>
            <person name="Jaillon O."/>
            <person name="Duret L."/>
            <person name="Noel B."/>
            <person name="Jubin C."/>
            <person name="Porcel B.M."/>
            <person name="Segurens B."/>
            <person name="Daubin V."/>
            <person name="Anthouard V."/>
            <person name="Aiach N."/>
            <person name="Arnaiz O."/>
            <person name="Billaut A."/>
            <person name="Beisson J."/>
            <person name="Blanc I."/>
            <person name="Bouhouche K."/>
            <person name="Camara F."/>
            <person name="Duharcourt S."/>
            <person name="Guigo R."/>
            <person name="Gogendeau D."/>
            <person name="Katinka M."/>
            <person name="Keller A.-M."/>
            <person name="Kissmehl R."/>
            <person name="Klotz C."/>
            <person name="Koll F."/>
            <person name="Le Moue A."/>
            <person name="Lepere C."/>
            <person name="Malinsky S."/>
            <person name="Nowacki M."/>
            <person name="Nowak J.K."/>
            <person name="Plattner H."/>
            <person name="Poulain J."/>
            <person name="Ruiz F."/>
            <person name="Serrano V."/>
            <person name="Zagulski M."/>
            <person name="Dessen P."/>
            <person name="Betermier M."/>
            <person name="Weissenbach J."/>
            <person name="Scarpelli C."/>
            <person name="Schachter V."/>
            <person name="Sperling L."/>
            <person name="Meyer E."/>
            <person name="Cohen J."/>
            <person name="Wincker P."/>
        </authorList>
    </citation>
    <scope>NUCLEOTIDE SEQUENCE [LARGE SCALE GENOMIC DNA]</scope>
    <source>
        <strain evidence="3 4">Stock d4-2</strain>
    </source>
</reference>
<keyword evidence="2" id="KW-1133">Transmembrane helix</keyword>
<feature type="region of interest" description="Disordered" evidence="1">
    <location>
        <begin position="1"/>
        <end position="76"/>
    </location>
</feature>
<organism evidence="3 4">
    <name type="scientific">Paramecium tetraurelia</name>
    <dbReference type="NCBI Taxonomy" id="5888"/>
    <lineage>
        <taxon>Eukaryota</taxon>
        <taxon>Sar</taxon>
        <taxon>Alveolata</taxon>
        <taxon>Ciliophora</taxon>
        <taxon>Intramacronucleata</taxon>
        <taxon>Oligohymenophorea</taxon>
        <taxon>Peniculida</taxon>
        <taxon>Parameciidae</taxon>
        <taxon>Paramecium</taxon>
    </lineage>
</organism>
<feature type="transmembrane region" description="Helical" evidence="2">
    <location>
        <begin position="554"/>
        <end position="575"/>
    </location>
</feature>
<accession>A0CXI0</accession>
<dbReference type="Proteomes" id="UP000000600">
    <property type="component" value="Unassembled WGS sequence"/>
</dbReference>
<keyword evidence="4" id="KW-1185">Reference proteome</keyword>
<dbReference type="InParanoid" id="A0CXI0"/>
<dbReference type="OMA" id="NGDNIFC"/>
<evidence type="ECO:0000256" key="1">
    <source>
        <dbReference type="SAM" id="MobiDB-lite"/>
    </source>
</evidence>